<organism evidence="1">
    <name type="scientific">marine sediment metagenome</name>
    <dbReference type="NCBI Taxonomy" id="412755"/>
    <lineage>
        <taxon>unclassified sequences</taxon>
        <taxon>metagenomes</taxon>
        <taxon>ecological metagenomes</taxon>
    </lineage>
</organism>
<protein>
    <recommendedName>
        <fullName evidence="2">TAXI family TRAP transporter solute-binding subunit</fullName>
    </recommendedName>
</protein>
<dbReference type="NCBIfam" id="TIGR02122">
    <property type="entry name" value="TRAP_TAXI"/>
    <property type="match status" value="1"/>
</dbReference>
<accession>X1H7V8</accession>
<reference evidence="1" key="1">
    <citation type="journal article" date="2014" name="Front. Microbiol.">
        <title>High frequency of phylogenetically diverse reductive dehalogenase-homologous genes in deep subseafloor sedimentary metagenomes.</title>
        <authorList>
            <person name="Kawai M."/>
            <person name="Futagami T."/>
            <person name="Toyoda A."/>
            <person name="Takaki Y."/>
            <person name="Nishi S."/>
            <person name="Hori S."/>
            <person name="Arai W."/>
            <person name="Tsubouchi T."/>
            <person name="Morono Y."/>
            <person name="Uchiyama I."/>
            <person name="Ito T."/>
            <person name="Fujiyama A."/>
            <person name="Inagaki F."/>
            <person name="Takami H."/>
        </authorList>
    </citation>
    <scope>NUCLEOTIDE SEQUENCE</scope>
    <source>
        <strain evidence="1">Expedition CK06-06</strain>
    </source>
</reference>
<dbReference type="AlphaFoldDB" id="X1H7V8"/>
<gene>
    <name evidence="1" type="ORF">S03H2_40967</name>
</gene>
<feature type="non-terminal residue" evidence="1">
    <location>
        <position position="231"/>
    </location>
</feature>
<dbReference type="Pfam" id="PF16868">
    <property type="entry name" value="NMT1_3"/>
    <property type="match status" value="1"/>
</dbReference>
<dbReference type="SUPFAM" id="SSF53850">
    <property type="entry name" value="Periplasmic binding protein-like II"/>
    <property type="match status" value="1"/>
</dbReference>
<evidence type="ECO:0008006" key="2">
    <source>
        <dbReference type="Google" id="ProtNLM"/>
    </source>
</evidence>
<dbReference type="PANTHER" id="PTHR42941:SF1">
    <property type="entry name" value="SLL1037 PROTEIN"/>
    <property type="match status" value="1"/>
</dbReference>
<name>X1H7V8_9ZZZZ</name>
<sequence length="231" mass="24407">MKSKKIEFVALVLVLILILSCSNVFAGVERFSLATGGLAGTYYPIGGAIANIITKFVPGVELTAESTGASVANLKMARQGEVDFLMGASNTSFAAYTGNTPFDEAVTNIRGVAALYPETFQFITRKGSGIKSVNDLKGKRVVVGAPGSGTERTVKLVLSMYGITYDDLTPEFLSFSEGVTALKDRTVDCAVVGSGLPTAAVIDAAASMDISLIPIDKEIYEKYSKDYPFLG</sequence>
<dbReference type="PROSITE" id="PS51257">
    <property type="entry name" value="PROKAR_LIPOPROTEIN"/>
    <property type="match status" value="1"/>
</dbReference>
<proteinExistence type="predicted"/>
<dbReference type="InterPro" id="IPR011852">
    <property type="entry name" value="TRAP_TAXI"/>
</dbReference>
<evidence type="ECO:0000313" key="1">
    <source>
        <dbReference type="EMBL" id="GAH66291.1"/>
    </source>
</evidence>
<comment type="caution">
    <text evidence="1">The sequence shown here is derived from an EMBL/GenBank/DDBJ whole genome shotgun (WGS) entry which is preliminary data.</text>
</comment>
<dbReference type="Gene3D" id="3.40.190.10">
    <property type="entry name" value="Periplasmic binding protein-like II"/>
    <property type="match status" value="1"/>
</dbReference>
<dbReference type="EMBL" id="BARU01025426">
    <property type="protein sequence ID" value="GAH66291.1"/>
    <property type="molecule type" value="Genomic_DNA"/>
</dbReference>
<dbReference type="PANTHER" id="PTHR42941">
    <property type="entry name" value="SLL1037 PROTEIN"/>
    <property type="match status" value="1"/>
</dbReference>